<evidence type="ECO:0000256" key="3">
    <source>
        <dbReference type="ARBA" id="ARBA00023157"/>
    </source>
</evidence>
<dbReference type="GO" id="GO:0030313">
    <property type="term" value="C:cell envelope"/>
    <property type="evidence" value="ECO:0007669"/>
    <property type="project" value="UniProtKB-SubCell"/>
</dbReference>
<dbReference type="GO" id="GO:0016853">
    <property type="term" value="F:isomerase activity"/>
    <property type="evidence" value="ECO:0007669"/>
    <property type="project" value="UniProtKB-KW"/>
</dbReference>
<accession>A0A495J4R8</accession>
<keyword evidence="3" id="KW-1015">Disulfide bond</keyword>
<dbReference type="InterPro" id="IPR017937">
    <property type="entry name" value="Thioredoxin_CS"/>
</dbReference>
<dbReference type="InterPro" id="IPR013766">
    <property type="entry name" value="Thioredoxin_domain"/>
</dbReference>
<evidence type="ECO:0000256" key="4">
    <source>
        <dbReference type="ARBA" id="ARBA00023284"/>
    </source>
</evidence>
<dbReference type="Pfam" id="PF00085">
    <property type="entry name" value="Thioredoxin"/>
    <property type="match status" value="1"/>
</dbReference>
<dbReference type="InterPro" id="IPR036249">
    <property type="entry name" value="Thioredoxin-like_sf"/>
</dbReference>
<feature type="domain" description="Thioredoxin" evidence="5">
    <location>
        <begin position="26"/>
        <end position="164"/>
    </location>
</feature>
<keyword evidence="7" id="KW-1185">Reference proteome</keyword>
<keyword evidence="4" id="KW-0676">Redox-active center</keyword>
<evidence type="ECO:0000256" key="2">
    <source>
        <dbReference type="ARBA" id="ARBA00022748"/>
    </source>
</evidence>
<evidence type="ECO:0000313" key="6">
    <source>
        <dbReference type="EMBL" id="RKR83334.1"/>
    </source>
</evidence>
<evidence type="ECO:0000256" key="1">
    <source>
        <dbReference type="ARBA" id="ARBA00004196"/>
    </source>
</evidence>
<keyword evidence="6" id="KW-0413">Isomerase</keyword>
<keyword evidence="2" id="KW-0201">Cytochrome c-type biogenesis</keyword>
<dbReference type="PROSITE" id="PS00194">
    <property type="entry name" value="THIOREDOXIN_1"/>
    <property type="match status" value="1"/>
</dbReference>
<organism evidence="6 7">
    <name type="scientific">Mucilaginibacter gracilis</name>
    <dbReference type="NCBI Taxonomy" id="423350"/>
    <lineage>
        <taxon>Bacteria</taxon>
        <taxon>Pseudomonadati</taxon>
        <taxon>Bacteroidota</taxon>
        <taxon>Sphingobacteriia</taxon>
        <taxon>Sphingobacteriales</taxon>
        <taxon>Sphingobacteriaceae</taxon>
        <taxon>Mucilaginibacter</taxon>
    </lineage>
</organism>
<dbReference type="PROSITE" id="PS51352">
    <property type="entry name" value="THIOREDOXIN_2"/>
    <property type="match status" value="1"/>
</dbReference>
<dbReference type="EMBL" id="RBKU01000001">
    <property type="protein sequence ID" value="RKR83334.1"/>
    <property type="molecule type" value="Genomic_DNA"/>
</dbReference>
<proteinExistence type="predicted"/>
<dbReference type="GO" id="GO:0017004">
    <property type="term" value="P:cytochrome complex assembly"/>
    <property type="evidence" value="ECO:0007669"/>
    <property type="project" value="UniProtKB-KW"/>
</dbReference>
<dbReference type="PANTHER" id="PTHR42852">
    <property type="entry name" value="THIOL:DISULFIDE INTERCHANGE PROTEIN DSBE"/>
    <property type="match status" value="1"/>
</dbReference>
<evidence type="ECO:0000313" key="7">
    <source>
        <dbReference type="Proteomes" id="UP000268007"/>
    </source>
</evidence>
<dbReference type="Gene3D" id="3.40.30.10">
    <property type="entry name" value="Glutaredoxin"/>
    <property type="match status" value="1"/>
</dbReference>
<gene>
    <name evidence="6" type="ORF">BDD43_3539</name>
</gene>
<reference evidence="6 7" key="1">
    <citation type="submission" date="2018-10" db="EMBL/GenBank/DDBJ databases">
        <title>Genomic Encyclopedia of Archaeal and Bacterial Type Strains, Phase II (KMG-II): from individual species to whole genera.</title>
        <authorList>
            <person name="Goeker M."/>
        </authorList>
    </citation>
    <scope>NUCLEOTIDE SEQUENCE [LARGE SCALE GENOMIC DNA]</scope>
    <source>
        <strain evidence="6 7">DSM 18602</strain>
    </source>
</reference>
<dbReference type="CDD" id="cd02966">
    <property type="entry name" value="TlpA_like_family"/>
    <property type="match status" value="1"/>
</dbReference>
<dbReference type="InterPro" id="IPR050553">
    <property type="entry name" value="Thioredoxin_ResA/DsbE_sf"/>
</dbReference>
<dbReference type="RefSeq" id="WP_121198848.1">
    <property type="nucleotide sequence ID" value="NZ_RBKU01000001.1"/>
</dbReference>
<evidence type="ECO:0000259" key="5">
    <source>
        <dbReference type="PROSITE" id="PS51352"/>
    </source>
</evidence>
<dbReference type="OrthoDB" id="1118217at2"/>
<sequence length="425" mass="48114">MKKGTYLAFIGLFLFVSDSKAQSKSISIGDIIPDITINNVINYPYKTVKISDFKNKLVILDFWATYCTPCLHLFPKYDSLQKKLGDKLQILLVTSESAKKATALLDRFHYTLPSATSDITLAKLFPHTSIPHEVWIKDGKVISIGYGEDVNEKTIIAAINNQLINIDIKQDNLSFNNMEPLLINGNGGKSSIYYHSLITPYIEGLRSLETYYKNVEMVHSSSINANVISLYHQAFKHLDPLLAFDNRTVIDLPDSLKIQLVRPANSNFHQWMKQYGFCYDLVLPPNYSGDLTSIMQTDLNRFFESKYDINAKIEKRTLGCLVISKVPGYQSLKSKGGDSVFQSDKNHFILKNLPINSLIMLLANQYRKLPTPIIDDTGYEEPIDLVVNANTEDLVALQNELLKSGLSITLKQREVDVIVIKKTRY</sequence>
<name>A0A495J4R8_9SPHI</name>
<dbReference type="AlphaFoldDB" id="A0A495J4R8"/>
<comment type="caution">
    <text evidence="6">The sequence shown here is derived from an EMBL/GenBank/DDBJ whole genome shotgun (WGS) entry which is preliminary data.</text>
</comment>
<protein>
    <submittedName>
        <fullName evidence="6">Thiol-disulfide isomerase/thioredoxin</fullName>
    </submittedName>
</protein>
<comment type="subcellular location">
    <subcellularLocation>
        <location evidence="1">Cell envelope</location>
    </subcellularLocation>
</comment>
<dbReference type="SUPFAM" id="SSF52833">
    <property type="entry name" value="Thioredoxin-like"/>
    <property type="match status" value="1"/>
</dbReference>
<dbReference type="PANTHER" id="PTHR42852:SF6">
    <property type="entry name" value="THIOL:DISULFIDE INTERCHANGE PROTEIN DSBE"/>
    <property type="match status" value="1"/>
</dbReference>
<dbReference type="Proteomes" id="UP000268007">
    <property type="component" value="Unassembled WGS sequence"/>
</dbReference>